<evidence type="ECO:0000313" key="2">
    <source>
        <dbReference type="Proteomes" id="UP000800036"/>
    </source>
</evidence>
<evidence type="ECO:0000313" key="1">
    <source>
        <dbReference type="EMBL" id="KAF1970569.1"/>
    </source>
</evidence>
<protein>
    <submittedName>
        <fullName evidence="1">Uncharacterized protein</fullName>
    </submittedName>
</protein>
<reference evidence="1" key="1">
    <citation type="journal article" date="2020" name="Stud. Mycol.">
        <title>101 Dothideomycetes genomes: a test case for predicting lifestyles and emergence of pathogens.</title>
        <authorList>
            <person name="Haridas S."/>
            <person name="Albert R."/>
            <person name="Binder M."/>
            <person name="Bloem J."/>
            <person name="Labutti K."/>
            <person name="Salamov A."/>
            <person name="Andreopoulos B."/>
            <person name="Baker S."/>
            <person name="Barry K."/>
            <person name="Bills G."/>
            <person name="Bluhm B."/>
            <person name="Cannon C."/>
            <person name="Castanera R."/>
            <person name="Culley D."/>
            <person name="Daum C."/>
            <person name="Ezra D."/>
            <person name="Gonzalez J."/>
            <person name="Henrissat B."/>
            <person name="Kuo A."/>
            <person name="Liang C."/>
            <person name="Lipzen A."/>
            <person name="Lutzoni F."/>
            <person name="Magnuson J."/>
            <person name="Mondo S."/>
            <person name="Nolan M."/>
            <person name="Ohm R."/>
            <person name="Pangilinan J."/>
            <person name="Park H.-J."/>
            <person name="Ramirez L."/>
            <person name="Alfaro M."/>
            <person name="Sun H."/>
            <person name="Tritt A."/>
            <person name="Yoshinaga Y."/>
            <person name="Zwiers L.-H."/>
            <person name="Turgeon B."/>
            <person name="Goodwin S."/>
            <person name="Spatafora J."/>
            <person name="Crous P."/>
            <person name="Grigoriev I."/>
        </authorList>
    </citation>
    <scope>NUCLEOTIDE SEQUENCE</scope>
    <source>
        <strain evidence="1">CBS 107.79</strain>
    </source>
</reference>
<name>A0A6A5V2S7_9PLEO</name>
<dbReference type="EMBL" id="ML976700">
    <property type="protein sequence ID" value="KAF1970569.1"/>
    <property type="molecule type" value="Genomic_DNA"/>
</dbReference>
<proteinExistence type="predicted"/>
<sequence length="255" mass="28640">MAAIQAAFPTGHFLRGEDVDVNSFLYYLQEEVLPFPGTRIRLARLQYAIGLCCDADVDLPPQIARLRFGGKYQPRQDVSTNEVPTRTFAEYLCDERPDASFTMDVLQRPATIRRLESAIKQYCTLAAAARRDCDRCVEQKGSARAFTVCRRIITMDANGRRYVQHGGKCLSCYKVGSKCSHQGMSVVAQRYPLMCCVQMNNIVRHRRLRRRPALSSSLATTKMMVISNISARLVGSRSSRIRCSSRSGTADGRAR</sequence>
<keyword evidence="2" id="KW-1185">Reference proteome</keyword>
<dbReference type="AlphaFoldDB" id="A0A6A5V2S7"/>
<dbReference type="Proteomes" id="UP000800036">
    <property type="component" value="Unassembled WGS sequence"/>
</dbReference>
<organism evidence="1 2">
    <name type="scientific">Bimuria novae-zelandiae CBS 107.79</name>
    <dbReference type="NCBI Taxonomy" id="1447943"/>
    <lineage>
        <taxon>Eukaryota</taxon>
        <taxon>Fungi</taxon>
        <taxon>Dikarya</taxon>
        <taxon>Ascomycota</taxon>
        <taxon>Pezizomycotina</taxon>
        <taxon>Dothideomycetes</taxon>
        <taxon>Pleosporomycetidae</taxon>
        <taxon>Pleosporales</taxon>
        <taxon>Massarineae</taxon>
        <taxon>Didymosphaeriaceae</taxon>
        <taxon>Bimuria</taxon>
    </lineage>
</organism>
<gene>
    <name evidence="1" type="ORF">BU23DRAFT_556784</name>
</gene>
<accession>A0A6A5V2S7</accession>